<dbReference type="GO" id="GO:0005829">
    <property type="term" value="C:cytosol"/>
    <property type="evidence" value="ECO:0007669"/>
    <property type="project" value="TreeGrafter"/>
</dbReference>
<gene>
    <name evidence="13" type="primary">lysS</name>
    <name evidence="16" type="ordered locus">Dtox_0251</name>
</gene>
<dbReference type="PANTHER" id="PTHR42918:SF15">
    <property type="entry name" value="LYSINE--TRNA LIGASE, CHLOROPLASTIC_MITOCHONDRIAL"/>
    <property type="match status" value="1"/>
</dbReference>
<dbReference type="InterPro" id="IPR012340">
    <property type="entry name" value="NA-bd_OB-fold"/>
</dbReference>
<keyword evidence="7 13" id="KW-0547">Nucleotide-binding</keyword>
<dbReference type="PANTHER" id="PTHR42918">
    <property type="entry name" value="LYSYL-TRNA SYNTHETASE"/>
    <property type="match status" value="1"/>
</dbReference>
<evidence type="ECO:0000256" key="2">
    <source>
        <dbReference type="ARBA" id="ARBA00008226"/>
    </source>
</evidence>
<comment type="similarity">
    <text evidence="2 13">Belongs to the class-II aminoacyl-tRNA synthetase family.</text>
</comment>
<dbReference type="PIRSF" id="PIRSF039101">
    <property type="entry name" value="LysRS2"/>
    <property type="match status" value="1"/>
</dbReference>
<dbReference type="GO" id="GO:0005524">
    <property type="term" value="F:ATP binding"/>
    <property type="evidence" value="ECO:0007669"/>
    <property type="project" value="UniProtKB-UniRule"/>
</dbReference>
<evidence type="ECO:0000256" key="10">
    <source>
        <dbReference type="ARBA" id="ARBA00022917"/>
    </source>
</evidence>
<dbReference type="GO" id="GO:0000049">
    <property type="term" value="F:tRNA binding"/>
    <property type="evidence" value="ECO:0007669"/>
    <property type="project" value="TreeGrafter"/>
</dbReference>
<keyword evidence="17" id="KW-1185">Reference proteome</keyword>
<dbReference type="GO" id="GO:0004824">
    <property type="term" value="F:lysine-tRNA ligase activity"/>
    <property type="evidence" value="ECO:0007669"/>
    <property type="project" value="UniProtKB-UniRule"/>
</dbReference>
<dbReference type="EC" id="6.1.1.6" evidence="13"/>
<evidence type="ECO:0000256" key="14">
    <source>
        <dbReference type="RuleBase" id="RU000336"/>
    </source>
</evidence>
<keyword evidence="10 13" id="KW-0648">Protein biosynthesis</keyword>
<dbReference type="InterPro" id="IPR006195">
    <property type="entry name" value="aa-tRNA-synth_II"/>
</dbReference>
<evidence type="ECO:0000256" key="7">
    <source>
        <dbReference type="ARBA" id="ARBA00022741"/>
    </source>
</evidence>
<evidence type="ECO:0000256" key="4">
    <source>
        <dbReference type="ARBA" id="ARBA00022490"/>
    </source>
</evidence>
<dbReference type="HAMAP" id="MF_00252">
    <property type="entry name" value="Lys_tRNA_synth_class2"/>
    <property type="match status" value="1"/>
</dbReference>
<proteinExistence type="inferred from homology"/>
<evidence type="ECO:0000256" key="1">
    <source>
        <dbReference type="ARBA" id="ARBA00004496"/>
    </source>
</evidence>
<keyword evidence="9 13" id="KW-0460">Magnesium</keyword>
<evidence type="ECO:0000256" key="13">
    <source>
        <dbReference type="HAMAP-Rule" id="MF_00252"/>
    </source>
</evidence>
<keyword evidence="5 13" id="KW-0436">Ligase</keyword>
<dbReference type="Gene3D" id="2.40.50.140">
    <property type="entry name" value="Nucleic acid-binding proteins"/>
    <property type="match status" value="1"/>
</dbReference>
<reference evidence="16 17" key="1">
    <citation type="journal article" date="2009" name="Stand. Genomic Sci.">
        <title>Complete genome sequence of Desulfotomaculum acetoxidans type strain (5575).</title>
        <authorList>
            <person name="Spring S."/>
            <person name="Lapidus A."/>
            <person name="Schroder M."/>
            <person name="Gleim D."/>
            <person name="Sims D."/>
            <person name="Meincke L."/>
            <person name="Glavina Del Rio T."/>
            <person name="Tice H."/>
            <person name="Copeland A."/>
            <person name="Cheng J.F."/>
            <person name="Lucas S."/>
            <person name="Chen F."/>
            <person name="Nolan M."/>
            <person name="Bruce D."/>
            <person name="Goodwin L."/>
            <person name="Pitluck S."/>
            <person name="Ivanova N."/>
            <person name="Mavromatis K."/>
            <person name="Mikhailova N."/>
            <person name="Pati A."/>
            <person name="Chen A."/>
            <person name="Palaniappan K."/>
            <person name="Land M."/>
            <person name="Hauser L."/>
            <person name="Chang Y.J."/>
            <person name="Jeffries C.D."/>
            <person name="Chain P."/>
            <person name="Saunders E."/>
            <person name="Brettin T."/>
            <person name="Detter J.C."/>
            <person name="Goker M."/>
            <person name="Bristow J."/>
            <person name="Eisen J.A."/>
            <person name="Markowitz V."/>
            <person name="Hugenholtz P."/>
            <person name="Kyrpides N.C."/>
            <person name="Klenk H.P."/>
            <person name="Han C."/>
        </authorList>
    </citation>
    <scope>NUCLEOTIDE SEQUENCE [LARGE SCALE GENOMIC DNA]</scope>
    <source>
        <strain evidence="17">ATCC 49208 / DSM 771 / VKM B-1644</strain>
    </source>
</reference>
<dbReference type="CDD" id="cd00775">
    <property type="entry name" value="LysRS_core"/>
    <property type="match status" value="1"/>
</dbReference>
<dbReference type="GO" id="GO:0000287">
    <property type="term" value="F:magnesium ion binding"/>
    <property type="evidence" value="ECO:0007669"/>
    <property type="project" value="UniProtKB-UniRule"/>
</dbReference>
<dbReference type="PROSITE" id="PS50862">
    <property type="entry name" value="AA_TRNA_LIGASE_II"/>
    <property type="match status" value="1"/>
</dbReference>
<dbReference type="Pfam" id="PF01336">
    <property type="entry name" value="tRNA_anti-codon"/>
    <property type="match status" value="1"/>
</dbReference>
<sequence length="499" mass="57177">MSIEEELSSAENLNELSELMRVRREKLQELIDKGYHPYGDKYDRLHCSAEIINNFEQYEGQEVSVAGRLMAKRGHGKAGFANLQDTAGSIQVYGRLNNLGSEDYELFQKLDIGDIIGVKGKVFRTQKGEITVEIQVLTLLSKSLRPLPEKWHGLRDVELRYRQRYVDLIVNPEVKNQFVARSQIVRCIRNLLDEKGFLEVETPMMQSIAGGAAARPFITHHNALDMELYLRIAPELYLKRLLVGGFDKVYEINRNFRNEGISTKHNPEFTMLELYQAYADYYDMMEMAEYLVYNTSLRVNGTPVISYQEQEINLVPPWNRMPMLEAVKKYSGLDFSMLKSDQEAVKAAQGLGLGVVQPSDTWGEVLNKVFEEMVEPKLIQPTFIIDYPVEISPLAKKKDDDASLTYRFELFIYGREMANAFSELNDPIDQKARFQKQVEQRRSGDDEAHMMDEDYIQALEYGMPPAGGLGIGIDRLVMLLTNAASIRDIILFPLLKPRE</sequence>
<accession>C8W3V0</accession>
<name>C8W3V0_DESAS</name>
<dbReference type="InterPro" id="IPR045864">
    <property type="entry name" value="aa-tRNA-synth_II/BPL/LPL"/>
</dbReference>
<evidence type="ECO:0000256" key="12">
    <source>
        <dbReference type="ARBA" id="ARBA00048573"/>
    </source>
</evidence>
<keyword evidence="6 13" id="KW-0479">Metal-binding</keyword>
<protein>
    <recommendedName>
        <fullName evidence="13">Lysine--tRNA ligase</fullName>
        <ecNumber evidence="13">6.1.1.6</ecNumber>
    </recommendedName>
    <alternativeName>
        <fullName evidence="13">Lysyl-tRNA synthetase</fullName>
        <shortName evidence="13">LysRS</shortName>
    </alternativeName>
</protein>
<evidence type="ECO:0000256" key="11">
    <source>
        <dbReference type="ARBA" id="ARBA00023146"/>
    </source>
</evidence>
<evidence type="ECO:0000256" key="9">
    <source>
        <dbReference type="ARBA" id="ARBA00022842"/>
    </source>
</evidence>
<comment type="cofactor">
    <cofactor evidence="13 14">
        <name>Mg(2+)</name>
        <dbReference type="ChEBI" id="CHEBI:18420"/>
    </cofactor>
    <text evidence="13 14">Binds 3 Mg(2+) ions per subunit.</text>
</comment>
<dbReference type="Gene3D" id="3.30.930.10">
    <property type="entry name" value="Bira Bifunctional Protein, Domain 2"/>
    <property type="match status" value="1"/>
</dbReference>
<dbReference type="SUPFAM" id="SSF55681">
    <property type="entry name" value="Class II aaRS and biotin synthetases"/>
    <property type="match status" value="1"/>
</dbReference>
<evidence type="ECO:0000256" key="3">
    <source>
        <dbReference type="ARBA" id="ARBA00011738"/>
    </source>
</evidence>
<dbReference type="Proteomes" id="UP000002217">
    <property type="component" value="Chromosome"/>
</dbReference>
<dbReference type="InterPro" id="IPR018149">
    <property type="entry name" value="Lys-tRNA-synth_II_C"/>
</dbReference>
<evidence type="ECO:0000256" key="5">
    <source>
        <dbReference type="ARBA" id="ARBA00022598"/>
    </source>
</evidence>
<comment type="catalytic activity">
    <reaction evidence="12 13 14">
        <text>tRNA(Lys) + L-lysine + ATP = L-lysyl-tRNA(Lys) + AMP + diphosphate</text>
        <dbReference type="Rhea" id="RHEA:20792"/>
        <dbReference type="Rhea" id="RHEA-COMP:9696"/>
        <dbReference type="Rhea" id="RHEA-COMP:9697"/>
        <dbReference type="ChEBI" id="CHEBI:30616"/>
        <dbReference type="ChEBI" id="CHEBI:32551"/>
        <dbReference type="ChEBI" id="CHEBI:33019"/>
        <dbReference type="ChEBI" id="CHEBI:78442"/>
        <dbReference type="ChEBI" id="CHEBI:78529"/>
        <dbReference type="ChEBI" id="CHEBI:456215"/>
        <dbReference type="EC" id="6.1.1.6"/>
    </reaction>
</comment>
<dbReference type="Pfam" id="PF00152">
    <property type="entry name" value="tRNA-synt_2"/>
    <property type="match status" value="1"/>
</dbReference>
<keyword evidence="11 13" id="KW-0030">Aminoacyl-tRNA synthetase</keyword>
<dbReference type="InterPro" id="IPR004364">
    <property type="entry name" value="Aa-tRNA-synt_II"/>
</dbReference>
<evidence type="ECO:0000259" key="15">
    <source>
        <dbReference type="PROSITE" id="PS50862"/>
    </source>
</evidence>
<dbReference type="AlphaFoldDB" id="C8W3V0"/>
<dbReference type="FunFam" id="2.40.50.140:FF:000024">
    <property type="entry name" value="Lysine--tRNA ligase"/>
    <property type="match status" value="1"/>
</dbReference>
<dbReference type="eggNOG" id="COG1190">
    <property type="taxonomic scope" value="Bacteria"/>
</dbReference>
<feature type="binding site" evidence="13">
    <location>
        <position position="416"/>
    </location>
    <ligand>
        <name>Mg(2+)</name>
        <dbReference type="ChEBI" id="CHEBI:18420"/>
        <label>1</label>
    </ligand>
</feature>
<dbReference type="GO" id="GO:0016740">
    <property type="term" value="F:transferase activity"/>
    <property type="evidence" value="ECO:0007669"/>
    <property type="project" value="UniProtKB-ARBA"/>
</dbReference>
<dbReference type="GO" id="GO:0006430">
    <property type="term" value="P:lysyl-tRNA aminoacylation"/>
    <property type="evidence" value="ECO:0007669"/>
    <property type="project" value="UniProtKB-UniRule"/>
</dbReference>
<dbReference type="NCBIfam" id="TIGR00499">
    <property type="entry name" value="lysS_bact"/>
    <property type="match status" value="1"/>
</dbReference>
<evidence type="ECO:0000256" key="6">
    <source>
        <dbReference type="ARBA" id="ARBA00022723"/>
    </source>
</evidence>
<dbReference type="CDD" id="cd04322">
    <property type="entry name" value="LysRS_N"/>
    <property type="match status" value="1"/>
</dbReference>
<dbReference type="SUPFAM" id="SSF50249">
    <property type="entry name" value="Nucleic acid-binding proteins"/>
    <property type="match status" value="1"/>
</dbReference>
<dbReference type="InterPro" id="IPR002313">
    <property type="entry name" value="Lys-tRNA-ligase_II"/>
</dbReference>
<comment type="subcellular location">
    <subcellularLocation>
        <location evidence="1 13">Cytoplasm</location>
    </subcellularLocation>
</comment>
<dbReference type="PRINTS" id="PR00982">
    <property type="entry name" value="TRNASYNTHLYS"/>
</dbReference>
<dbReference type="InterPro" id="IPR034762">
    <property type="entry name" value="Lys-tRNA-ligase_II_bac/euk"/>
</dbReference>
<feature type="binding site" evidence="13">
    <location>
        <position position="409"/>
    </location>
    <ligand>
        <name>Mg(2+)</name>
        <dbReference type="ChEBI" id="CHEBI:18420"/>
        <label>1</label>
    </ligand>
</feature>
<comment type="subunit">
    <text evidence="3 13">Homodimer.</text>
</comment>
<dbReference type="KEGG" id="dae:Dtox_0251"/>
<organism evidence="16 17">
    <name type="scientific">Desulfofarcimen acetoxidans (strain ATCC 49208 / DSM 771 / KCTC 5769 / VKM B-1644 / 5575)</name>
    <name type="common">Desulfotomaculum acetoxidans</name>
    <dbReference type="NCBI Taxonomy" id="485916"/>
    <lineage>
        <taxon>Bacteria</taxon>
        <taxon>Bacillati</taxon>
        <taxon>Bacillota</taxon>
        <taxon>Clostridia</taxon>
        <taxon>Eubacteriales</taxon>
        <taxon>Peptococcaceae</taxon>
        <taxon>Desulfofarcimen</taxon>
    </lineage>
</organism>
<feature type="domain" description="Aminoacyl-transfer RNA synthetases class-II family profile" evidence="15">
    <location>
        <begin position="178"/>
        <end position="497"/>
    </location>
</feature>
<dbReference type="NCBIfam" id="NF001756">
    <property type="entry name" value="PRK00484.1"/>
    <property type="match status" value="1"/>
</dbReference>
<dbReference type="EMBL" id="CP001720">
    <property type="protein sequence ID" value="ACV61204.1"/>
    <property type="molecule type" value="Genomic_DNA"/>
</dbReference>
<evidence type="ECO:0000256" key="8">
    <source>
        <dbReference type="ARBA" id="ARBA00022840"/>
    </source>
</evidence>
<keyword evidence="8 13" id="KW-0067">ATP-binding</keyword>
<evidence type="ECO:0000313" key="17">
    <source>
        <dbReference type="Proteomes" id="UP000002217"/>
    </source>
</evidence>
<dbReference type="GO" id="GO:0140096">
    <property type="term" value="F:catalytic activity, acting on a protein"/>
    <property type="evidence" value="ECO:0007669"/>
    <property type="project" value="UniProtKB-ARBA"/>
</dbReference>
<dbReference type="STRING" id="485916.Dtox_0251"/>
<evidence type="ECO:0000313" key="16">
    <source>
        <dbReference type="EMBL" id="ACV61204.1"/>
    </source>
</evidence>
<keyword evidence="4 13" id="KW-0963">Cytoplasm</keyword>
<dbReference type="InterPro" id="IPR004365">
    <property type="entry name" value="NA-bd_OB_tRNA"/>
</dbReference>
<dbReference type="HOGENOM" id="CLU_008255_6_0_9"/>
<feature type="binding site" evidence="13">
    <location>
        <position position="416"/>
    </location>
    <ligand>
        <name>Mg(2+)</name>
        <dbReference type="ChEBI" id="CHEBI:18420"/>
        <label>2</label>
    </ligand>
</feature>
<dbReference type="InterPro" id="IPR044136">
    <property type="entry name" value="Lys-tRNA-ligase_II_N"/>
</dbReference>
<dbReference type="FunFam" id="3.30.930.10:FF:000001">
    <property type="entry name" value="Lysine--tRNA ligase"/>
    <property type="match status" value="1"/>
</dbReference>